<feature type="region of interest" description="Disordered" evidence="1">
    <location>
        <begin position="126"/>
        <end position="153"/>
    </location>
</feature>
<dbReference type="Proteomes" id="UP001146793">
    <property type="component" value="Unassembled WGS sequence"/>
</dbReference>
<evidence type="ECO:0000313" key="2">
    <source>
        <dbReference type="EMBL" id="KAJ3452189.1"/>
    </source>
</evidence>
<reference evidence="2" key="1">
    <citation type="submission" date="2022-08" db="EMBL/GenBank/DDBJ databases">
        <title>Novel sulphate-reducing endosymbionts in the free-living metamonad Anaeramoeba.</title>
        <authorList>
            <person name="Jerlstrom-Hultqvist J."/>
            <person name="Cepicka I."/>
            <person name="Gallot-Lavallee L."/>
            <person name="Salas-Leiva D."/>
            <person name="Curtis B.A."/>
            <person name="Zahonova K."/>
            <person name="Pipaliya S."/>
            <person name="Dacks J."/>
            <person name="Roger A.J."/>
        </authorList>
    </citation>
    <scope>NUCLEOTIDE SEQUENCE</scope>
    <source>
        <strain evidence="2">Busselton2</strain>
    </source>
</reference>
<feature type="compositionally biased region" description="Low complexity" evidence="1">
    <location>
        <begin position="610"/>
        <end position="633"/>
    </location>
</feature>
<dbReference type="EMBL" id="JANTQA010000008">
    <property type="protein sequence ID" value="KAJ3452189.1"/>
    <property type="molecule type" value="Genomic_DNA"/>
</dbReference>
<feature type="region of interest" description="Disordered" evidence="1">
    <location>
        <begin position="606"/>
        <end position="636"/>
    </location>
</feature>
<accession>A0AAV8AD99</accession>
<protein>
    <submittedName>
        <fullName evidence="2">Uncharacterized protein</fullName>
    </submittedName>
</protein>
<dbReference type="AlphaFoldDB" id="A0AAV8AD99"/>
<organism evidence="2 3">
    <name type="scientific">Anaeramoeba flamelloides</name>
    <dbReference type="NCBI Taxonomy" id="1746091"/>
    <lineage>
        <taxon>Eukaryota</taxon>
        <taxon>Metamonada</taxon>
        <taxon>Anaeramoebidae</taxon>
        <taxon>Anaeramoeba</taxon>
    </lineage>
</organism>
<evidence type="ECO:0000256" key="1">
    <source>
        <dbReference type="SAM" id="MobiDB-lite"/>
    </source>
</evidence>
<sequence length="701" mass="82407">MFSGDFHKIISILRNCSVSLHIPFKFKDDPLLDLTSRTRNFILPNENFGYYVIFTRQSNLNKEKEKEKDKKKEKEKEEFWIRIIKKIQINLTATKSENQRSVTLPFVPTTKFDLNNNSNFHNLEKRIHKPINTPKINQEKEKEKEKKKKKKHKEKEKFYLGFDKNIDYKSQKSDSEVSLQKPKSNNSFQSPFKEYTINKKNKNTFNLIHGRFRKSVEIVTYYNQKKTKFRLSTGEFVLKFQTKLNLPSYSITEQFERQIAFLNNYNFQKKNNLKTIILKLEISANQSSILSTNTLNIPNNNKSQIKIRTERETNQRVEEMVIGKNKDEEESIFTNLMKTNSPLSNNTLHNKSNNSLLFNNFSSIFDDEHNKQFSRILQNEIFIKDPIHVQTNFLSLSKTILISINIENKQQKIRLIIYSLEFLLKSTKLLKPLILNTNSNNNNNNNNNQLQSQITYTESTQLNLDEYFTIREKTNFLNSNEKLVLYPLEKINIVFTLEPKVKTIGKIRNFFGLFSTLLYCKWGISLTKGVLTKEIPVFWQKRKDSEIQVRYEVKNKIIINQDSSVNLEIINFSNKTKKIRIAIPLKHKKIINKQMYQLNFEKRSDVDQQNNNNDGSDNNNNNSSSSSSSNNNNQLKTQSDTSILCIEKSKFIKLSPNSSSKIKLNFIPLKQGFLQLYFSFFDLVKKKEISPDYTCTIFVHN</sequence>
<gene>
    <name evidence="2" type="ORF">M0812_03953</name>
</gene>
<proteinExistence type="predicted"/>
<name>A0AAV8AD99_9EUKA</name>
<comment type="caution">
    <text evidence="2">The sequence shown here is derived from an EMBL/GenBank/DDBJ whole genome shotgun (WGS) entry which is preliminary data.</text>
</comment>
<evidence type="ECO:0000313" key="3">
    <source>
        <dbReference type="Proteomes" id="UP001146793"/>
    </source>
</evidence>